<accession>A0A1A6A8C7</accession>
<dbReference type="RefSeq" id="XP_018264152.1">
    <property type="nucleotide sequence ID" value="XM_018407344.1"/>
</dbReference>
<proteinExistence type="predicted"/>
<reference evidence="3" key="3">
    <citation type="submission" date="2024-02" db="EMBL/GenBank/DDBJ databases">
        <title>Comparative genomics of Cryptococcus and Kwoniella reveals pathogenesis evolution and contrasting modes of karyotype evolution via chromosome fusion or intercentromeric recombination.</title>
        <authorList>
            <person name="Coelho M.A."/>
            <person name="David-Palma M."/>
            <person name="Shea T."/>
            <person name="Bowers K."/>
            <person name="McGinley-Smith S."/>
            <person name="Mohammad A.W."/>
            <person name="Gnirke A."/>
            <person name="Yurkov A.M."/>
            <person name="Nowrousian M."/>
            <person name="Sun S."/>
            <person name="Cuomo C.A."/>
            <person name="Heitman J."/>
        </authorList>
    </citation>
    <scope>NUCLEOTIDE SEQUENCE</scope>
    <source>
        <strain evidence="3">CBS 10117</strain>
    </source>
</reference>
<keyword evidence="4" id="KW-1185">Reference proteome</keyword>
<dbReference type="VEuPathDB" id="FungiDB:I303_04034"/>
<feature type="region of interest" description="Disordered" evidence="1">
    <location>
        <begin position="91"/>
        <end position="116"/>
    </location>
</feature>
<protein>
    <submittedName>
        <fullName evidence="2">Uncharacterized protein</fullName>
    </submittedName>
</protein>
<dbReference type="AlphaFoldDB" id="A0A1A6A8C7"/>
<dbReference type="GeneID" id="28967733"/>
<name>A0A1A6A8C7_9TREE</name>
<dbReference type="EMBL" id="KI894030">
    <property type="protein sequence ID" value="OBR86310.1"/>
    <property type="molecule type" value="Genomic_DNA"/>
</dbReference>
<feature type="compositionally biased region" description="Basic and acidic residues" evidence="1">
    <location>
        <begin position="93"/>
        <end position="113"/>
    </location>
</feature>
<sequence>MVFELGIPSERKLDRRGKSTLLQSYIIEETRKFHGPYPYPYEDSQIKKYWVEITAKIQPRTYLHALGCQSKECVGYHLDEFPDIANTDELDEDQGKEQAKEPTGDTSNKDSEGRTICNPSRLLSELENDGDLRIQDETDLKEWLEEQSKIQGEGEGHVARVFKGYYIVKPWSDAYFFKPHGTHWTEYTWRRSTVGNL</sequence>
<organism evidence="2">
    <name type="scientific">Kwoniella dejecticola CBS 10117</name>
    <dbReference type="NCBI Taxonomy" id="1296121"/>
    <lineage>
        <taxon>Eukaryota</taxon>
        <taxon>Fungi</taxon>
        <taxon>Dikarya</taxon>
        <taxon>Basidiomycota</taxon>
        <taxon>Agaricomycotina</taxon>
        <taxon>Tremellomycetes</taxon>
        <taxon>Tremellales</taxon>
        <taxon>Cryptococcaceae</taxon>
        <taxon>Kwoniella</taxon>
    </lineage>
</organism>
<evidence type="ECO:0000313" key="3">
    <source>
        <dbReference type="EMBL" id="WWC61431.1"/>
    </source>
</evidence>
<evidence type="ECO:0000313" key="4">
    <source>
        <dbReference type="Proteomes" id="UP000078595"/>
    </source>
</evidence>
<gene>
    <name evidence="2" type="ORF">I303_04034</name>
    <name evidence="3" type="ORF">I303_104015</name>
</gene>
<evidence type="ECO:0000256" key="1">
    <source>
        <dbReference type="SAM" id="MobiDB-lite"/>
    </source>
</evidence>
<reference evidence="2" key="1">
    <citation type="submission" date="2013-07" db="EMBL/GenBank/DDBJ databases">
        <title>The Genome Sequence of Cryptococcus dejecticola CBS10117.</title>
        <authorList>
            <consortium name="The Broad Institute Genome Sequencing Platform"/>
            <person name="Cuomo C."/>
            <person name="Litvintseva A."/>
            <person name="Chen Y."/>
            <person name="Heitman J."/>
            <person name="Sun S."/>
            <person name="Springer D."/>
            <person name="Dromer F."/>
            <person name="Young S.K."/>
            <person name="Zeng Q."/>
            <person name="Gargeya S."/>
            <person name="Fitzgerald M."/>
            <person name="Abouelleil A."/>
            <person name="Alvarado L."/>
            <person name="Berlin A.M."/>
            <person name="Chapman S.B."/>
            <person name="Dewar J."/>
            <person name="Goldberg J."/>
            <person name="Griggs A."/>
            <person name="Gujja S."/>
            <person name="Hansen M."/>
            <person name="Howarth C."/>
            <person name="Imamovic A."/>
            <person name="Larimer J."/>
            <person name="McCowan C."/>
            <person name="Murphy C."/>
            <person name="Pearson M."/>
            <person name="Priest M."/>
            <person name="Roberts A."/>
            <person name="Saif S."/>
            <person name="Shea T."/>
            <person name="Sykes S."/>
            <person name="Wortman J."/>
            <person name="Nusbaum C."/>
            <person name="Birren B."/>
        </authorList>
    </citation>
    <scope>NUCLEOTIDE SEQUENCE [LARGE SCALE GENOMIC DNA]</scope>
    <source>
        <strain evidence="2">CBS 10117</strain>
    </source>
</reference>
<dbReference type="KEGG" id="kdj:28967733"/>
<evidence type="ECO:0000313" key="2">
    <source>
        <dbReference type="EMBL" id="OBR86310.1"/>
    </source>
</evidence>
<dbReference type="EMBL" id="CP144533">
    <property type="protein sequence ID" value="WWC61431.1"/>
    <property type="molecule type" value="Genomic_DNA"/>
</dbReference>
<reference evidence="3" key="2">
    <citation type="submission" date="2013-07" db="EMBL/GenBank/DDBJ databases">
        <authorList>
            <consortium name="The Broad Institute Genome Sequencing Platform"/>
            <person name="Cuomo C."/>
            <person name="Litvintseva A."/>
            <person name="Chen Y."/>
            <person name="Heitman J."/>
            <person name="Sun S."/>
            <person name="Springer D."/>
            <person name="Dromer F."/>
            <person name="Young S.K."/>
            <person name="Zeng Q."/>
            <person name="Gargeya S."/>
            <person name="Fitzgerald M."/>
            <person name="Abouelleil A."/>
            <person name="Alvarado L."/>
            <person name="Berlin A.M."/>
            <person name="Chapman S.B."/>
            <person name="Dewar J."/>
            <person name="Goldberg J."/>
            <person name="Griggs A."/>
            <person name="Gujja S."/>
            <person name="Hansen M."/>
            <person name="Howarth C."/>
            <person name="Imamovic A."/>
            <person name="Larimer J."/>
            <person name="McCowan C."/>
            <person name="Murphy C."/>
            <person name="Pearson M."/>
            <person name="Priest M."/>
            <person name="Roberts A."/>
            <person name="Saif S."/>
            <person name="Shea T."/>
            <person name="Sykes S."/>
            <person name="Wortman J."/>
            <person name="Nusbaum C."/>
            <person name="Birren B."/>
        </authorList>
    </citation>
    <scope>NUCLEOTIDE SEQUENCE</scope>
    <source>
        <strain evidence="3">CBS 10117</strain>
    </source>
</reference>
<dbReference type="Proteomes" id="UP000078595">
    <property type="component" value="Chromosome 4"/>
</dbReference>